<dbReference type="InterPro" id="IPR029498">
    <property type="entry name" value="HeLo_dom"/>
</dbReference>
<sequence length="305" mass="33745">MDVTGLVIGVAGLAGLFTSCLEAVNIVQTYQTFRTDSRTLNTRFKVAKTLFEQWGSTRGNRARQIATSSPFRPRRREYVQKGIKDIQQILARIEGENRGKVSSLLPKLKLTSSEPRYGASSTSGLTVLQMNGTATPSRKDCLAGVRIIESEDLLLEDLPDAVDDHYVNTGIVGLCGPRGPLVEVRNGPSNPSAGQCTVHLPHFSVKQYLLYHLPMPGWILYNDHLQTSHERFQNTVLAKACPPQYAATAWHQHVTSGLHSDPVILRLCMGFLNKDNSTWDSWRTLIDSENPKLRGKDAETVPPGP</sequence>
<protein>
    <submittedName>
        <fullName evidence="2">Ankyrin repeat domain-containing protein</fullName>
    </submittedName>
</protein>
<evidence type="ECO:0000259" key="1">
    <source>
        <dbReference type="Pfam" id="PF14479"/>
    </source>
</evidence>
<comment type="caution">
    <text evidence="2">The sequence shown here is derived from an EMBL/GenBank/DDBJ whole genome shotgun (WGS) entry which is preliminary data.</text>
</comment>
<dbReference type="AlphaFoldDB" id="A0A8H5I2I8"/>
<accession>A0A8H5I2I8</accession>
<evidence type="ECO:0000313" key="3">
    <source>
        <dbReference type="Proteomes" id="UP000522262"/>
    </source>
</evidence>
<dbReference type="Proteomes" id="UP000522262">
    <property type="component" value="Unassembled WGS sequence"/>
</dbReference>
<feature type="domain" description="Prion-inhibition and propagation HeLo" evidence="1">
    <location>
        <begin position="5"/>
        <end position="94"/>
    </location>
</feature>
<proteinExistence type="predicted"/>
<reference evidence="2 3" key="1">
    <citation type="submission" date="2020-05" db="EMBL/GenBank/DDBJ databases">
        <title>Identification and distribution of gene clusters putatively required for synthesis of sphingolipid metabolism inhibitors in phylogenetically diverse species of the filamentous fungus Fusarium.</title>
        <authorList>
            <person name="Kim H.-S."/>
            <person name="Busman M."/>
            <person name="Brown D.W."/>
            <person name="Divon H."/>
            <person name="Uhlig S."/>
            <person name="Proctor R.H."/>
        </authorList>
    </citation>
    <scope>NUCLEOTIDE SEQUENCE [LARGE SCALE GENOMIC DNA]</scope>
    <source>
        <strain evidence="2 3">NRRL 53147</strain>
    </source>
</reference>
<keyword evidence="3" id="KW-1185">Reference proteome</keyword>
<gene>
    <name evidence="2" type="ORF">FMEXI_14516</name>
</gene>
<dbReference type="EMBL" id="JAAOAM010000816">
    <property type="protein sequence ID" value="KAF5528825.1"/>
    <property type="molecule type" value="Genomic_DNA"/>
</dbReference>
<dbReference type="Gene3D" id="1.20.120.1020">
    <property type="entry name" value="Prion-inhibition and propagation, HeLo domain"/>
    <property type="match status" value="1"/>
</dbReference>
<evidence type="ECO:0000313" key="2">
    <source>
        <dbReference type="EMBL" id="KAF5528825.1"/>
    </source>
</evidence>
<name>A0A8H5I2I8_9HYPO</name>
<dbReference type="InterPro" id="IPR038305">
    <property type="entry name" value="HeLo_sf"/>
</dbReference>
<organism evidence="2 3">
    <name type="scientific">Fusarium mexicanum</name>
    <dbReference type="NCBI Taxonomy" id="751941"/>
    <lineage>
        <taxon>Eukaryota</taxon>
        <taxon>Fungi</taxon>
        <taxon>Dikarya</taxon>
        <taxon>Ascomycota</taxon>
        <taxon>Pezizomycotina</taxon>
        <taxon>Sordariomycetes</taxon>
        <taxon>Hypocreomycetidae</taxon>
        <taxon>Hypocreales</taxon>
        <taxon>Nectriaceae</taxon>
        <taxon>Fusarium</taxon>
        <taxon>Fusarium fujikuroi species complex</taxon>
    </lineage>
</organism>
<dbReference type="Pfam" id="PF14479">
    <property type="entry name" value="HeLo"/>
    <property type="match status" value="1"/>
</dbReference>